<evidence type="ECO:0000256" key="4">
    <source>
        <dbReference type="ARBA" id="ARBA00022842"/>
    </source>
</evidence>
<dbReference type="Pfam" id="PF03445">
    <property type="entry name" value="DUF294"/>
    <property type="match status" value="1"/>
</dbReference>
<gene>
    <name evidence="8" type="ORF">MNB_SV-12-719</name>
</gene>
<evidence type="ECO:0000256" key="1">
    <source>
        <dbReference type="ARBA" id="ARBA00022679"/>
    </source>
</evidence>
<dbReference type="EMBL" id="FPHE01000017">
    <property type="protein sequence ID" value="SFV51169.1"/>
    <property type="molecule type" value="Genomic_DNA"/>
</dbReference>
<dbReference type="CDD" id="cd04873">
    <property type="entry name" value="ACT_UUR-ACR-like"/>
    <property type="match status" value="1"/>
</dbReference>
<keyword evidence="4" id="KW-0460">Magnesium</keyword>
<name>A0A1W1BCH0_9ZZZZ</name>
<organism evidence="8">
    <name type="scientific">hydrothermal vent metagenome</name>
    <dbReference type="NCBI Taxonomy" id="652676"/>
    <lineage>
        <taxon>unclassified sequences</taxon>
        <taxon>metagenomes</taxon>
        <taxon>ecological metagenomes</taxon>
    </lineage>
</organism>
<dbReference type="InterPro" id="IPR005105">
    <property type="entry name" value="GlnD_Uridyltrans_N"/>
</dbReference>
<sequence length="815" mass="95251">METIKSQIETLLQKEAEDFEIAKVLKKDIKIYFETLEESFANSGGKDFLVKHTKKIDTLIEMVYMIATRSMFGTTYAPSKHALPITLVALGSYGREQLCVHSDIDLMIVYKDIDGYRTKEMMEKILYILWDTGLKLGHRVHEVDELFDISQTDITIKTSMIESRFVEGSRYLWTEVVNELNRMRKDKPKEFISQKIEEMRKLHKKFPMTMEPNLKEGVGGFRNANLVYWIGNILFNVSKIKELPKEIVTDDDYREFRIAQEFLFRVRSALHLSSRKKEDRLRLELIPQVAKYLGYSEREHMKFAKEVTRCLKVVKLYTTIWTDILDNDEKNHMLRPKEIDDTFISLLGQLCDAGDRTFKAHPTFLLALSRASKPKKPDEDIYKIVHKIFSQPHCYDILQPLIDTNLLGYVISPMNQVINLPQFDGYHRYTVGIHSLKALGNLENIEDVFLKDIFNNLKDDEKSLIKLVTLLHDAGKGRKEKHEIVGARVFKKFVEKLLLPQEHIKIGANLILYHSLMSSTAQRENLHTEQTILKFASIFPTKLELDFIYLLTYSDMKAVGEKTYNSFNAELLRTLYTQSQIAISYGEKLYETSKRVKKEKILQKNPEFMKFSRLFQRKILSIPSDLLFMKYNSTKIIEIIKTAKEIEDYSFTIDNNGFLTIEVIRKDNLDLSYLLYRLRRLDIVNMDICKLFDGVKYFKIDFNEMADKDELLLIEDIIREALERVHQLNLENPNIDKKMVNIDCNHSQEHGMMRLQCSNKKGLMSHIISIFDKLGIDICSAKIHTKSNRVNDLFLIEKNGNFCHNTEHIIEELTK</sequence>
<dbReference type="InterPro" id="IPR013546">
    <property type="entry name" value="PII_UdlTrfase/GS_AdlTrfase"/>
</dbReference>
<feature type="domain" description="ACT" evidence="6">
    <location>
        <begin position="752"/>
        <end position="815"/>
    </location>
</feature>
<dbReference type="PROSITE" id="PS51671">
    <property type="entry name" value="ACT"/>
    <property type="match status" value="1"/>
</dbReference>
<dbReference type="InterPro" id="IPR010043">
    <property type="entry name" value="UTase/UR"/>
</dbReference>
<dbReference type="HAMAP" id="MF_00277">
    <property type="entry name" value="PII_uridylyl_transf"/>
    <property type="match status" value="1"/>
</dbReference>
<dbReference type="AlphaFoldDB" id="A0A1W1BCH0"/>
<accession>A0A1W1BCH0</accession>
<dbReference type="PROSITE" id="PS51831">
    <property type="entry name" value="HD"/>
    <property type="match status" value="1"/>
</dbReference>
<dbReference type="InterPro" id="IPR006674">
    <property type="entry name" value="HD_domain"/>
</dbReference>
<keyword evidence="1 8" id="KW-0808">Transferase</keyword>
<evidence type="ECO:0000256" key="2">
    <source>
        <dbReference type="ARBA" id="ARBA00022695"/>
    </source>
</evidence>
<dbReference type="PANTHER" id="PTHR47320:SF1">
    <property type="entry name" value="BIFUNCTIONAL URIDYLYLTRANSFERASE_URIDYLYL-REMOVING ENZYME"/>
    <property type="match status" value="1"/>
</dbReference>
<proteinExistence type="inferred from homology"/>
<reference evidence="8" key="1">
    <citation type="submission" date="2016-10" db="EMBL/GenBank/DDBJ databases">
        <authorList>
            <person name="de Groot N.N."/>
        </authorList>
    </citation>
    <scope>NUCLEOTIDE SEQUENCE</scope>
</reference>
<dbReference type="CDD" id="cd05401">
    <property type="entry name" value="NT_GlnE_GlnD_like"/>
    <property type="match status" value="1"/>
</dbReference>
<dbReference type="SUPFAM" id="SSF81301">
    <property type="entry name" value="Nucleotidyltransferase"/>
    <property type="match status" value="1"/>
</dbReference>
<dbReference type="PIRSF" id="PIRSF006288">
    <property type="entry name" value="PII_uridyltransf"/>
    <property type="match status" value="1"/>
</dbReference>
<dbReference type="Pfam" id="PF01966">
    <property type="entry name" value="HD"/>
    <property type="match status" value="1"/>
</dbReference>
<dbReference type="Gene3D" id="3.30.460.10">
    <property type="entry name" value="Beta Polymerase, domain 2"/>
    <property type="match status" value="1"/>
</dbReference>
<dbReference type="PANTHER" id="PTHR47320">
    <property type="entry name" value="BIFUNCTIONAL URIDYLYLTRANSFERASE/URIDYLYL-REMOVING ENZYME"/>
    <property type="match status" value="1"/>
</dbReference>
<dbReference type="InterPro" id="IPR043519">
    <property type="entry name" value="NT_sf"/>
</dbReference>
<dbReference type="GO" id="GO:0016787">
    <property type="term" value="F:hydrolase activity"/>
    <property type="evidence" value="ECO:0007669"/>
    <property type="project" value="UniProtKB-KW"/>
</dbReference>
<dbReference type="GO" id="GO:0008773">
    <property type="term" value="F:[protein-PII] uridylyltransferase activity"/>
    <property type="evidence" value="ECO:0007669"/>
    <property type="project" value="InterPro"/>
</dbReference>
<dbReference type="SUPFAM" id="SSF55021">
    <property type="entry name" value="ACT-like"/>
    <property type="match status" value="1"/>
</dbReference>
<evidence type="ECO:0000259" key="7">
    <source>
        <dbReference type="PROSITE" id="PS51831"/>
    </source>
</evidence>
<keyword evidence="5" id="KW-0511">Multifunctional enzyme</keyword>
<evidence type="ECO:0000259" key="6">
    <source>
        <dbReference type="PROSITE" id="PS51671"/>
    </source>
</evidence>
<evidence type="ECO:0000313" key="8">
    <source>
        <dbReference type="EMBL" id="SFV51169.1"/>
    </source>
</evidence>
<dbReference type="InterPro" id="IPR002912">
    <property type="entry name" value="ACT_dom"/>
</dbReference>
<feature type="domain" description="HD" evidence="7">
    <location>
        <begin position="431"/>
        <end position="542"/>
    </location>
</feature>
<dbReference type="InterPro" id="IPR045865">
    <property type="entry name" value="ACT-like_dom_sf"/>
</dbReference>
<keyword evidence="3" id="KW-0378">Hydrolase</keyword>
<evidence type="ECO:0000256" key="3">
    <source>
        <dbReference type="ARBA" id="ARBA00022801"/>
    </source>
</evidence>
<protein>
    <submittedName>
        <fullName evidence="8">Possible nucleotidyltransferase</fullName>
    </submittedName>
</protein>
<dbReference type="SUPFAM" id="SSF109604">
    <property type="entry name" value="HD-domain/PDEase-like"/>
    <property type="match status" value="1"/>
</dbReference>
<dbReference type="Pfam" id="PF08335">
    <property type="entry name" value="GlnD_UR_UTase"/>
    <property type="match status" value="1"/>
</dbReference>
<evidence type="ECO:0000256" key="5">
    <source>
        <dbReference type="ARBA" id="ARBA00023268"/>
    </source>
</evidence>
<dbReference type="Gene3D" id="1.10.3090.10">
    <property type="entry name" value="cca-adding enzyme, domain 2"/>
    <property type="match status" value="1"/>
</dbReference>
<keyword evidence="2" id="KW-0548">Nucleotidyltransferase</keyword>